<protein>
    <submittedName>
        <fullName evidence="2">Uncharacterized protein</fullName>
    </submittedName>
</protein>
<feature type="compositionally biased region" description="Basic and acidic residues" evidence="1">
    <location>
        <begin position="1"/>
        <end position="22"/>
    </location>
</feature>
<dbReference type="EMBL" id="JAWJAC010000030">
    <property type="protein sequence ID" value="MDV2865825.1"/>
    <property type="molecule type" value="Genomic_DNA"/>
</dbReference>
<evidence type="ECO:0000256" key="1">
    <source>
        <dbReference type="SAM" id="MobiDB-lite"/>
    </source>
</evidence>
<reference evidence="2 3" key="1">
    <citation type="submission" date="2023-10" db="EMBL/GenBank/DDBJ databases">
        <title>Phytobacter spp. The emergence of a new genus of hospital-origin enterobacteria encoding carbapenemases in Argentina.</title>
        <authorList>
            <person name="Vay C."/>
            <person name="Almuzara M."/>
            <person name="Traglia G.M."/>
            <person name="Campos J."/>
        </authorList>
    </citation>
    <scope>NUCLEOTIDE SEQUENCE [LARGE SCALE GENOMIC DNA]</scope>
    <source>
        <strain evidence="2 3">CVMA36</strain>
    </source>
</reference>
<accession>A0AB35RYT4</accession>
<organism evidence="2 3">
    <name type="scientific">Phytobacter ursingii</name>
    <dbReference type="NCBI Taxonomy" id="1972431"/>
    <lineage>
        <taxon>Bacteria</taxon>
        <taxon>Pseudomonadati</taxon>
        <taxon>Pseudomonadota</taxon>
        <taxon>Gammaproteobacteria</taxon>
        <taxon>Enterobacterales</taxon>
        <taxon>Enterobacteriaceae</taxon>
        <taxon>Phytobacter</taxon>
    </lineage>
</organism>
<name>A0AB35RYT4_9ENTR</name>
<dbReference type="Proteomes" id="UP001286589">
    <property type="component" value="Unassembled WGS sequence"/>
</dbReference>
<evidence type="ECO:0000313" key="2">
    <source>
        <dbReference type="EMBL" id="MDV2865825.1"/>
    </source>
</evidence>
<keyword evidence="3" id="KW-1185">Reference proteome</keyword>
<dbReference type="RefSeq" id="WP_158643684.1">
    <property type="nucleotide sequence ID" value="NZ_JAWJAC010000030.1"/>
</dbReference>
<feature type="region of interest" description="Disordered" evidence="1">
    <location>
        <begin position="1"/>
        <end position="48"/>
    </location>
</feature>
<dbReference type="AlphaFoldDB" id="A0AB35RYT4"/>
<comment type="caution">
    <text evidence="2">The sequence shown here is derived from an EMBL/GenBank/DDBJ whole genome shotgun (WGS) entry which is preliminary data.</text>
</comment>
<evidence type="ECO:0000313" key="3">
    <source>
        <dbReference type="Proteomes" id="UP001286589"/>
    </source>
</evidence>
<sequence length="48" mass="5237">MRRQTAEESARQQAEALKKATQEPESIIIPAEPVPDIPVIPAQASRSP</sequence>
<proteinExistence type="predicted"/>
<gene>
    <name evidence="2" type="ORF">R0H02_25635</name>
</gene>